<feature type="domain" description="Spore germination GerAC-like C-terminal" evidence="8">
    <location>
        <begin position="198"/>
        <end position="364"/>
    </location>
</feature>
<evidence type="ECO:0000256" key="4">
    <source>
        <dbReference type="ARBA" id="ARBA00022729"/>
    </source>
</evidence>
<dbReference type="InterPro" id="IPR038501">
    <property type="entry name" value="Spore_GerAC_C_sf"/>
</dbReference>
<dbReference type="GO" id="GO:0016020">
    <property type="term" value="C:membrane"/>
    <property type="evidence" value="ECO:0007669"/>
    <property type="project" value="UniProtKB-SubCell"/>
</dbReference>
<dbReference type="STRING" id="1763538.LPB68_13645"/>
<dbReference type="OrthoDB" id="2592518at2"/>
<evidence type="ECO:0000256" key="1">
    <source>
        <dbReference type="ARBA" id="ARBA00004635"/>
    </source>
</evidence>
<evidence type="ECO:0000256" key="5">
    <source>
        <dbReference type="ARBA" id="ARBA00023136"/>
    </source>
</evidence>
<keyword evidence="5" id="KW-0472">Membrane</keyword>
<evidence type="ECO:0000256" key="3">
    <source>
        <dbReference type="ARBA" id="ARBA00022544"/>
    </source>
</evidence>
<dbReference type="GO" id="GO:0009847">
    <property type="term" value="P:spore germination"/>
    <property type="evidence" value="ECO:0007669"/>
    <property type="project" value="InterPro"/>
</dbReference>
<evidence type="ECO:0000256" key="6">
    <source>
        <dbReference type="ARBA" id="ARBA00023139"/>
    </source>
</evidence>
<name>A0A167B5G2_9BACL</name>
<dbReference type="AlphaFoldDB" id="A0A167B5G2"/>
<dbReference type="RefSeq" id="WP_068660312.1">
    <property type="nucleotide sequence ID" value="NZ_CP017770.1"/>
</dbReference>
<evidence type="ECO:0000256" key="7">
    <source>
        <dbReference type="ARBA" id="ARBA00023288"/>
    </source>
</evidence>
<dbReference type="InterPro" id="IPR057336">
    <property type="entry name" value="GerAC_N"/>
</dbReference>
<dbReference type="NCBIfam" id="TIGR02887">
    <property type="entry name" value="spore_ger_x_C"/>
    <property type="match status" value="1"/>
</dbReference>
<keyword evidence="3" id="KW-0309">Germination</keyword>
<gene>
    <name evidence="10" type="ORF">PNBC_17245</name>
</gene>
<protein>
    <submittedName>
        <fullName evidence="10">Uncharacterized protein</fullName>
    </submittedName>
</protein>
<comment type="similarity">
    <text evidence="2">Belongs to the GerABKC lipoprotein family.</text>
</comment>
<keyword evidence="11" id="KW-1185">Reference proteome</keyword>
<dbReference type="Pfam" id="PF25198">
    <property type="entry name" value="Spore_GerAC_N"/>
    <property type="match status" value="1"/>
</dbReference>
<dbReference type="InterPro" id="IPR046953">
    <property type="entry name" value="Spore_GerAC-like_C"/>
</dbReference>
<dbReference type="InterPro" id="IPR008844">
    <property type="entry name" value="Spore_GerAC-like"/>
</dbReference>
<dbReference type="KEGG" id="pcx:LPB68_13645"/>
<dbReference type="Pfam" id="PF05504">
    <property type="entry name" value="Spore_GerAC"/>
    <property type="match status" value="1"/>
</dbReference>
<evidence type="ECO:0000313" key="10">
    <source>
        <dbReference type="EMBL" id="OAB71758.1"/>
    </source>
</evidence>
<keyword evidence="6" id="KW-0564">Palmitate</keyword>
<sequence>MINNRNIISILILIILLTGCSDQRILEKVGFTHSVAYDLGSEGQLKSAISVPVSNPDIKTNRIFLKTESKSSKGGRINLNKQTSLTLVSGQLRLALFGQSIASKEGLRNNLDTLMRDPSIGDRINIIIVNGDAGNLLEKNFKQFPPTGKYIDRLIHKESAGQSIPNTTLYTFTRDYYDDGIDPIAPMIKDAGESIRVDGVALFKDDKVVGKIKPQDLMIFAFLRGNLQQGELDFDLSNDTQESQSLTLTAISSKKKVHVTYDDNQMKVMIHVNVLASATEYIGELKLSDNADRRKLEQEISEITTQRAQQVIKYLQEKKADSLGIGTYVRNSMPYSNWSKLNWHDQYPLVNIECHMHIKITDYGFLR</sequence>
<proteinExistence type="inferred from homology"/>
<reference evidence="10 11" key="1">
    <citation type="submission" date="2016-02" db="EMBL/GenBank/DDBJ databases">
        <title>Paenibacillus sp. LPB0068, isolated from Crassostrea gigas.</title>
        <authorList>
            <person name="Shin S.-K."/>
            <person name="Yi H."/>
        </authorList>
    </citation>
    <scope>NUCLEOTIDE SEQUENCE [LARGE SCALE GENOMIC DNA]</scope>
    <source>
        <strain evidence="10 11">LPB0068</strain>
    </source>
</reference>
<accession>A0A167B5G2</accession>
<evidence type="ECO:0000259" key="9">
    <source>
        <dbReference type="Pfam" id="PF25198"/>
    </source>
</evidence>
<dbReference type="PANTHER" id="PTHR35789:SF1">
    <property type="entry name" value="SPORE GERMINATION PROTEIN B3"/>
    <property type="match status" value="1"/>
</dbReference>
<evidence type="ECO:0000256" key="2">
    <source>
        <dbReference type="ARBA" id="ARBA00007886"/>
    </source>
</evidence>
<comment type="caution">
    <text evidence="10">The sequence shown here is derived from an EMBL/GenBank/DDBJ whole genome shotgun (WGS) entry which is preliminary data.</text>
</comment>
<evidence type="ECO:0000259" key="8">
    <source>
        <dbReference type="Pfam" id="PF05504"/>
    </source>
</evidence>
<dbReference type="PROSITE" id="PS51257">
    <property type="entry name" value="PROKAR_LIPOPROTEIN"/>
    <property type="match status" value="1"/>
</dbReference>
<organism evidence="10 11">
    <name type="scientific">Paenibacillus crassostreae</name>
    <dbReference type="NCBI Taxonomy" id="1763538"/>
    <lineage>
        <taxon>Bacteria</taxon>
        <taxon>Bacillati</taxon>
        <taxon>Bacillota</taxon>
        <taxon>Bacilli</taxon>
        <taxon>Bacillales</taxon>
        <taxon>Paenibacillaceae</taxon>
        <taxon>Paenibacillus</taxon>
    </lineage>
</organism>
<dbReference type="PANTHER" id="PTHR35789">
    <property type="entry name" value="SPORE GERMINATION PROTEIN B3"/>
    <property type="match status" value="1"/>
</dbReference>
<dbReference type="Proteomes" id="UP000077134">
    <property type="component" value="Unassembled WGS sequence"/>
</dbReference>
<keyword evidence="4" id="KW-0732">Signal</keyword>
<feature type="domain" description="Spore germination protein N-terminal" evidence="9">
    <location>
        <begin position="22"/>
        <end position="189"/>
    </location>
</feature>
<comment type="subcellular location">
    <subcellularLocation>
        <location evidence="1">Membrane</location>
        <topology evidence="1">Lipid-anchor</topology>
    </subcellularLocation>
</comment>
<keyword evidence="7" id="KW-0449">Lipoprotein</keyword>
<dbReference type="EMBL" id="LSFN01000036">
    <property type="protein sequence ID" value="OAB71758.1"/>
    <property type="molecule type" value="Genomic_DNA"/>
</dbReference>
<dbReference type="Gene3D" id="3.30.300.210">
    <property type="entry name" value="Nutrient germinant receptor protein C, domain 3"/>
    <property type="match status" value="1"/>
</dbReference>
<evidence type="ECO:0000313" key="11">
    <source>
        <dbReference type="Proteomes" id="UP000077134"/>
    </source>
</evidence>